<feature type="compositionally biased region" description="Gly residues" evidence="5">
    <location>
        <begin position="140"/>
        <end position="152"/>
    </location>
</feature>
<dbReference type="eggNOG" id="COG2913">
    <property type="taxonomic scope" value="Bacteria"/>
</dbReference>
<keyword evidence="1 4" id="KW-0732">Signal</keyword>
<evidence type="ECO:0000256" key="6">
    <source>
        <dbReference type="SAM" id="SignalP"/>
    </source>
</evidence>
<name>I4VNN8_9GAMM</name>
<organism evidence="8 9">
    <name type="scientific">Rhodanobacter fulvus Jip2</name>
    <dbReference type="NCBI Taxonomy" id="1163408"/>
    <lineage>
        <taxon>Bacteria</taxon>
        <taxon>Pseudomonadati</taxon>
        <taxon>Pseudomonadota</taxon>
        <taxon>Gammaproteobacteria</taxon>
        <taxon>Lysobacterales</taxon>
        <taxon>Rhodanobacteraceae</taxon>
        <taxon>Rhodanobacter</taxon>
    </lineage>
</organism>
<comment type="caution">
    <text evidence="8">The sequence shown here is derived from an EMBL/GenBank/DDBJ whole genome shotgun (WGS) entry which is preliminary data.</text>
</comment>
<dbReference type="Gene3D" id="3.30.1450.10">
    <property type="match status" value="1"/>
</dbReference>
<sequence>MQKLISLLVFTMLAVSIAGCHIVYTPDVQQGNLLDKKTVDQLKPGMTKRQVMVLMGTPSVATPFEQSRWDYVSTQSHRGGPIKVRTLTLTFNNDTLVRTEGDFFPQDAEKLLEDSKKYHADYPVNETEGDKSERPKQDDGGFGAGASSGGDSGNNDDGQ</sequence>
<comment type="subunit">
    <text evidence="4">Part of the Bam complex.</text>
</comment>
<feature type="signal peptide" evidence="6">
    <location>
        <begin position="1"/>
        <end position="20"/>
    </location>
</feature>
<dbReference type="Proteomes" id="UP000004210">
    <property type="component" value="Unassembled WGS sequence"/>
</dbReference>
<dbReference type="InterPro" id="IPR037873">
    <property type="entry name" value="BamE-like"/>
</dbReference>
<dbReference type="InterPro" id="IPR007450">
    <property type="entry name" value="BamE_dom"/>
</dbReference>
<evidence type="ECO:0000256" key="3">
    <source>
        <dbReference type="ARBA" id="ARBA00023237"/>
    </source>
</evidence>
<dbReference type="OrthoDB" id="9808250at2"/>
<feature type="compositionally biased region" description="Basic and acidic residues" evidence="5">
    <location>
        <begin position="128"/>
        <end position="139"/>
    </location>
</feature>
<dbReference type="PROSITE" id="PS51257">
    <property type="entry name" value="PROKAR_LIPOPROTEIN"/>
    <property type="match status" value="1"/>
</dbReference>
<protein>
    <recommendedName>
        <fullName evidence="4">Outer membrane protein assembly factor BamE</fullName>
    </recommendedName>
</protein>
<evidence type="ECO:0000313" key="9">
    <source>
        <dbReference type="Proteomes" id="UP000004210"/>
    </source>
</evidence>
<comment type="subcellular location">
    <subcellularLocation>
        <location evidence="4">Cell outer membrane</location>
        <topology evidence="4">Lipid-anchor</topology>
    </subcellularLocation>
</comment>
<dbReference type="EMBL" id="AJXU01000044">
    <property type="protein sequence ID" value="EIL88829.1"/>
    <property type="molecule type" value="Genomic_DNA"/>
</dbReference>
<evidence type="ECO:0000256" key="4">
    <source>
        <dbReference type="HAMAP-Rule" id="MF_00925"/>
    </source>
</evidence>
<dbReference type="InterPro" id="IPR026592">
    <property type="entry name" value="BamE"/>
</dbReference>
<keyword evidence="3 4" id="KW-0998">Cell outer membrane</keyword>
<reference evidence="8 9" key="1">
    <citation type="journal article" date="2012" name="J. Bacteriol.">
        <title>Genome sequences for six rhodanobacter strains, isolated from soils and the terrestrial subsurface, with variable denitrification capabilities.</title>
        <authorList>
            <person name="Kostka J.E."/>
            <person name="Green S.J."/>
            <person name="Rishishwar L."/>
            <person name="Prakash O."/>
            <person name="Katz L.S."/>
            <person name="Marino-Ramirez L."/>
            <person name="Jordan I.K."/>
            <person name="Munk C."/>
            <person name="Ivanova N."/>
            <person name="Mikhailova N."/>
            <person name="Watson D.B."/>
            <person name="Brown S.D."/>
            <person name="Palumbo A.V."/>
            <person name="Brooks S.C."/>
        </authorList>
    </citation>
    <scope>NUCLEOTIDE SEQUENCE [LARGE SCALE GENOMIC DNA]</scope>
    <source>
        <strain evidence="9">Jip2T</strain>
    </source>
</reference>
<keyword evidence="9" id="KW-1185">Reference proteome</keyword>
<dbReference type="GO" id="GO:0030674">
    <property type="term" value="F:protein-macromolecule adaptor activity"/>
    <property type="evidence" value="ECO:0007669"/>
    <property type="project" value="TreeGrafter"/>
</dbReference>
<dbReference type="PANTHER" id="PTHR37482">
    <property type="entry name" value="OUTER MEMBRANE PROTEIN ASSEMBLY FACTOR BAME"/>
    <property type="match status" value="1"/>
</dbReference>
<keyword evidence="2 4" id="KW-0472">Membrane</keyword>
<evidence type="ECO:0000313" key="8">
    <source>
        <dbReference type="EMBL" id="EIL88829.1"/>
    </source>
</evidence>
<dbReference type="GO" id="GO:0051205">
    <property type="term" value="P:protein insertion into membrane"/>
    <property type="evidence" value="ECO:0007669"/>
    <property type="project" value="UniProtKB-UniRule"/>
</dbReference>
<dbReference type="HAMAP" id="MF_00925">
    <property type="entry name" value="OM_assembly_BamE"/>
    <property type="match status" value="1"/>
</dbReference>
<comment type="similarity">
    <text evidence="4">Belongs to the BamE family.</text>
</comment>
<gene>
    <name evidence="4" type="primary">bamE</name>
    <name evidence="8" type="ORF">UU9_11315</name>
</gene>
<dbReference type="RefSeq" id="WP_007081896.1">
    <property type="nucleotide sequence ID" value="NZ_AJXU01000044.1"/>
</dbReference>
<keyword evidence="4" id="KW-0564">Palmitate</keyword>
<dbReference type="PANTHER" id="PTHR37482:SF1">
    <property type="entry name" value="OUTER MEMBRANE PROTEIN ASSEMBLY FACTOR BAME"/>
    <property type="match status" value="1"/>
</dbReference>
<dbReference type="AlphaFoldDB" id="I4VNN8"/>
<dbReference type="GO" id="GO:0043165">
    <property type="term" value="P:Gram-negative-bacterium-type cell outer membrane assembly"/>
    <property type="evidence" value="ECO:0007669"/>
    <property type="project" value="UniProtKB-UniRule"/>
</dbReference>
<comment type="function">
    <text evidence="4">Part of the outer membrane protein assembly complex, which is involved in assembly and insertion of beta-barrel proteins into the outer membrane.</text>
</comment>
<feature type="region of interest" description="Disordered" evidence="5">
    <location>
        <begin position="118"/>
        <end position="159"/>
    </location>
</feature>
<feature type="domain" description="Outer membrane protein assembly factor BamE" evidence="7">
    <location>
        <begin position="31"/>
        <end position="100"/>
    </location>
</feature>
<dbReference type="GO" id="GO:1990063">
    <property type="term" value="C:Bam protein complex"/>
    <property type="evidence" value="ECO:0007669"/>
    <property type="project" value="TreeGrafter"/>
</dbReference>
<dbReference type="PATRIC" id="fig|1163408.3.peg.2315"/>
<evidence type="ECO:0000259" key="7">
    <source>
        <dbReference type="Pfam" id="PF04355"/>
    </source>
</evidence>
<keyword evidence="4" id="KW-0449">Lipoprotein</keyword>
<evidence type="ECO:0000256" key="2">
    <source>
        <dbReference type="ARBA" id="ARBA00023136"/>
    </source>
</evidence>
<proteinExistence type="inferred from homology"/>
<dbReference type="STRING" id="1163408.UU9_11315"/>
<dbReference type="Pfam" id="PF04355">
    <property type="entry name" value="BamE"/>
    <property type="match status" value="1"/>
</dbReference>
<evidence type="ECO:0000256" key="1">
    <source>
        <dbReference type="ARBA" id="ARBA00022729"/>
    </source>
</evidence>
<evidence type="ECO:0000256" key="5">
    <source>
        <dbReference type="SAM" id="MobiDB-lite"/>
    </source>
</evidence>
<feature type="chain" id="PRO_5009014712" description="Outer membrane protein assembly factor BamE" evidence="6">
    <location>
        <begin position="21"/>
        <end position="159"/>
    </location>
</feature>
<accession>I4VNN8</accession>